<accession>A0AAD6XK39</accession>
<reference evidence="1" key="1">
    <citation type="submission" date="2023-03" db="EMBL/GenBank/DDBJ databases">
        <title>Massive genome expansion in bonnet fungi (Mycena s.s.) driven by repeated elements and novel gene families across ecological guilds.</title>
        <authorList>
            <consortium name="Lawrence Berkeley National Laboratory"/>
            <person name="Harder C.B."/>
            <person name="Miyauchi S."/>
            <person name="Viragh M."/>
            <person name="Kuo A."/>
            <person name="Thoen E."/>
            <person name="Andreopoulos B."/>
            <person name="Lu D."/>
            <person name="Skrede I."/>
            <person name="Drula E."/>
            <person name="Henrissat B."/>
            <person name="Morin E."/>
            <person name="Kohler A."/>
            <person name="Barry K."/>
            <person name="LaButti K."/>
            <person name="Morin E."/>
            <person name="Salamov A."/>
            <person name="Lipzen A."/>
            <person name="Mereny Z."/>
            <person name="Hegedus B."/>
            <person name="Baldrian P."/>
            <person name="Stursova M."/>
            <person name="Weitz H."/>
            <person name="Taylor A."/>
            <person name="Grigoriev I.V."/>
            <person name="Nagy L.G."/>
            <person name="Martin F."/>
            <person name="Kauserud H."/>
        </authorList>
    </citation>
    <scope>NUCLEOTIDE SEQUENCE</scope>
    <source>
        <strain evidence="1">CBHHK173m</strain>
    </source>
</reference>
<keyword evidence="2" id="KW-1185">Reference proteome</keyword>
<dbReference type="GO" id="GO:0042720">
    <property type="term" value="C:mitochondrial inner membrane peptidase complex"/>
    <property type="evidence" value="ECO:0007669"/>
    <property type="project" value="InterPro"/>
</dbReference>
<dbReference type="Proteomes" id="UP001222325">
    <property type="component" value="Unassembled WGS sequence"/>
</dbReference>
<dbReference type="EMBL" id="JARJCN010000085">
    <property type="protein sequence ID" value="KAJ7076120.1"/>
    <property type="molecule type" value="Genomic_DNA"/>
</dbReference>
<organism evidence="1 2">
    <name type="scientific">Mycena belliarum</name>
    <dbReference type="NCBI Taxonomy" id="1033014"/>
    <lineage>
        <taxon>Eukaryota</taxon>
        <taxon>Fungi</taxon>
        <taxon>Dikarya</taxon>
        <taxon>Basidiomycota</taxon>
        <taxon>Agaricomycotina</taxon>
        <taxon>Agaricomycetes</taxon>
        <taxon>Agaricomycetidae</taxon>
        <taxon>Agaricales</taxon>
        <taxon>Marasmiineae</taxon>
        <taxon>Mycenaceae</taxon>
        <taxon>Mycena</taxon>
    </lineage>
</organism>
<proteinExistence type="predicted"/>
<evidence type="ECO:0000313" key="1">
    <source>
        <dbReference type="EMBL" id="KAJ7076120.1"/>
    </source>
</evidence>
<gene>
    <name evidence="1" type="ORF">B0H15DRAFT_865007</name>
</gene>
<evidence type="ECO:0000313" key="2">
    <source>
        <dbReference type="Proteomes" id="UP001222325"/>
    </source>
</evidence>
<name>A0AAD6XK39_9AGAR</name>
<dbReference type="Pfam" id="PF11093">
    <property type="entry name" value="Mitochondr_Som1"/>
    <property type="match status" value="1"/>
</dbReference>
<comment type="caution">
    <text evidence="1">The sequence shown here is derived from an EMBL/GenBank/DDBJ whole genome shotgun (WGS) entry which is preliminary data.</text>
</comment>
<protein>
    <submittedName>
        <fullName evidence="1">Uncharacterized protein</fullName>
    </submittedName>
</protein>
<dbReference type="InterPro" id="IPR024645">
    <property type="entry name" value="Mitochondr_Som1"/>
</dbReference>
<dbReference type="AlphaFoldDB" id="A0AAD6XK39"/>
<sequence>MARESVADNVDSKCRIAEITQHSCVPKKNRFGHPVVHCIPIPRLFRMCPDQPAVEVTRVVEIDLATGSVEMPKALGQMIPQGKAWRDVVKIDTGNEEE</sequence>